<feature type="region of interest" description="Disordered" evidence="1">
    <location>
        <begin position="1"/>
        <end position="29"/>
    </location>
</feature>
<keyword evidence="3" id="KW-1185">Reference proteome</keyword>
<comment type="caution">
    <text evidence="2">The sequence shown here is derived from an EMBL/GenBank/DDBJ whole genome shotgun (WGS) entry which is preliminary data.</text>
</comment>
<accession>A0ABD0MAZ0</accession>
<dbReference type="AlphaFoldDB" id="A0ABD0MAZ0"/>
<organism evidence="2 3">
    <name type="scientific">Cirrhinus mrigala</name>
    <name type="common">Mrigala</name>
    <dbReference type="NCBI Taxonomy" id="683832"/>
    <lineage>
        <taxon>Eukaryota</taxon>
        <taxon>Metazoa</taxon>
        <taxon>Chordata</taxon>
        <taxon>Craniata</taxon>
        <taxon>Vertebrata</taxon>
        <taxon>Euteleostomi</taxon>
        <taxon>Actinopterygii</taxon>
        <taxon>Neopterygii</taxon>
        <taxon>Teleostei</taxon>
        <taxon>Ostariophysi</taxon>
        <taxon>Cypriniformes</taxon>
        <taxon>Cyprinidae</taxon>
        <taxon>Labeoninae</taxon>
        <taxon>Labeonini</taxon>
        <taxon>Cirrhinus</taxon>
    </lineage>
</organism>
<proteinExistence type="predicted"/>
<dbReference type="Proteomes" id="UP001529510">
    <property type="component" value="Unassembled WGS sequence"/>
</dbReference>
<gene>
    <name evidence="2" type="ORF">M9458_057538</name>
</gene>
<sequence>DTSEMTRSDMGVGSGKAPSQDSNPRHPERIGTVCQRAAHKAIGIDVFEEYNNIYAI</sequence>
<reference evidence="2 3" key="1">
    <citation type="submission" date="2024-05" db="EMBL/GenBank/DDBJ databases">
        <title>Genome sequencing and assembly of Indian major carp, Cirrhinus mrigala (Hamilton, 1822).</title>
        <authorList>
            <person name="Mohindra V."/>
            <person name="Chowdhury L.M."/>
            <person name="Lal K."/>
            <person name="Jena J.K."/>
        </authorList>
    </citation>
    <scope>NUCLEOTIDE SEQUENCE [LARGE SCALE GENOMIC DNA]</scope>
    <source>
        <strain evidence="2">CM1030</strain>
        <tissue evidence="2">Blood</tissue>
    </source>
</reference>
<feature type="non-terminal residue" evidence="2">
    <location>
        <position position="1"/>
    </location>
</feature>
<dbReference type="EMBL" id="JAMKFB020000831">
    <property type="protein sequence ID" value="KAL0147014.1"/>
    <property type="molecule type" value="Genomic_DNA"/>
</dbReference>
<evidence type="ECO:0000313" key="2">
    <source>
        <dbReference type="EMBL" id="KAL0147014.1"/>
    </source>
</evidence>
<protein>
    <submittedName>
        <fullName evidence="2">Uncharacterized protein</fullName>
    </submittedName>
</protein>
<name>A0ABD0MAZ0_CIRMR</name>
<evidence type="ECO:0000313" key="3">
    <source>
        <dbReference type="Proteomes" id="UP001529510"/>
    </source>
</evidence>
<evidence type="ECO:0000256" key="1">
    <source>
        <dbReference type="SAM" id="MobiDB-lite"/>
    </source>
</evidence>